<evidence type="ECO:0000259" key="6">
    <source>
        <dbReference type="Pfam" id="PF04821"/>
    </source>
</evidence>
<dbReference type="Pfam" id="PF04821">
    <property type="entry name" value="TIMELESS"/>
    <property type="match status" value="1"/>
</dbReference>
<dbReference type="GO" id="GO:0000076">
    <property type="term" value="P:DNA replication checkpoint signaling"/>
    <property type="evidence" value="ECO:0007669"/>
    <property type="project" value="TreeGrafter"/>
</dbReference>
<dbReference type="InterPro" id="IPR006906">
    <property type="entry name" value="Timeless_N"/>
</dbReference>
<feature type="compositionally biased region" description="Basic residues" evidence="5">
    <location>
        <begin position="1165"/>
        <end position="1174"/>
    </location>
</feature>
<dbReference type="Gene3D" id="1.10.10.60">
    <property type="entry name" value="Homeodomain-like"/>
    <property type="match status" value="1"/>
</dbReference>
<dbReference type="Pfam" id="PF05029">
    <property type="entry name" value="TIMELESS_C"/>
    <property type="match status" value="1"/>
</dbReference>
<feature type="compositionally biased region" description="Basic and acidic residues" evidence="5">
    <location>
        <begin position="1179"/>
        <end position="1195"/>
    </location>
</feature>
<dbReference type="GO" id="GO:0009649">
    <property type="term" value="P:entrainment of circadian clock"/>
    <property type="evidence" value="ECO:0007669"/>
    <property type="project" value="TreeGrafter"/>
</dbReference>
<evidence type="ECO:0000256" key="4">
    <source>
        <dbReference type="ARBA" id="ARBA00023306"/>
    </source>
</evidence>
<evidence type="ECO:0000256" key="3">
    <source>
        <dbReference type="ARBA" id="ARBA00023242"/>
    </source>
</evidence>
<dbReference type="InterPro" id="IPR044998">
    <property type="entry name" value="Timeless"/>
</dbReference>
<dbReference type="GO" id="GO:0043111">
    <property type="term" value="P:replication fork arrest"/>
    <property type="evidence" value="ECO:0007669"/>
    <property type="project" value="TreeGrafter"/>
</dbReference>
<comment type="subcellular location">
    <subcellularLocation>
        <location evidence="1">Nucleus</location>
    </subcellularLocation>
</comment>
<feature type="domain" description="Timeless C-terminal" evidence="7">
    <location>
        <begin position="1039"/>
        <end position="1123"/>
    </location>
</feature>
<dbReference type="InterPro" id="IPR009057">
    <property type="entry name" value="Homeodomain-like_sf"/>
</dbReference>
<feature type="region of interest" description="Disordered" evidence="5">
    <location>
        <begin position="1309"/>
        <end position="1331"/>
    </location>
</feature>
<feature type="compositionally biased region" description="Acidic residues" evidence="5">
    <location>
        <begin position="992"/>
        <end position="1009"/>
    </location>
</feature>
<sequence>MADALLNAELLAACSALGYSDGIKYHKEADCLETTKDLVRYLRKDDDSHEIRRALGDTRVVQTDLIPIVRDHSRDSELFDVTLRLLVNLTNPALLLFKEELPEEKVTRQQFLHLVSQQQGYKEAFVEEGLWSVLVGKLGELLQLDWESRQEEDRLIIERILILVRNILSVPASPEDEKRTEDDASIHDQVLWALHLAGFEDLLLYIASSENEQELCMHALEIISLMLREQNPALLAKAGVQRSQLEKQRDEVELIELRQREALKKQQQRRKYYGARHSRFGGTYYVQNMKSISERNLISHRAITDIKSINFDHGKKSRKQPKNRADMKDHISATRRSTLAIRLFLQEFSIEFLNGAYNSIMYTVKDNLDRAKSQEHDESYYLWAMKFFMEFNRHHEFKLELVSETLSIQTFHYIQTHLEKYYEMMTTDKKKIPLWSRRMHKALRAYQELLMTLACMDKSSSEEVRESSKVLKSKLFYVIEYREMILILLQNYDRVKMSFAYLKDLVETAHIFLKLLEQFCSRSRHLVVMKKKKKTKKAPRVVNQGSSQPTEEQLVVQWDEMSAEVSAVVQGEAGDLPETIPFDTLSEDPEDLQKETAMRKINALLRQKNLQEAVSLLRSSRECWPEGDIFGAQNITPSEEFLSLREIFMASLNPIAEPVASILDEEEVDEEESENYEDIREEDFDFTSFVRRFAHTRVMQAYARLFQSYSTNSAHTNHCILKMFHRIAWDSKLPAMFFQASLFSVFRKSMHDPKKNSDSVKEMVKFAKYIVREFFRTVETNPKVFTELFFWKNNKEALEIMCGYEAGPIGREAAKRAWSEEEEDELKRLFEEFKDTPRESLESKDCVDLILENLIKQSRTRRGILKKLKDLGLINDSKELSGRKAVKVRAPKTWTEEEEGELRMLYEDNKDAMDIVGRIMDHMVIRRPKARVIEKILELGLVADRAELRKKKVKKPRRERDTSDLGARFNSTNEEAESDEERRRRTRKWSDGESDEEIHDDWSDEDSDNAEPANEQSVRKPKPHIPLVATPGLVSKSLRAVIEANMKEAVEWLSGVLRDVADDREEDGDFEPVPILAMTETCIDAMENKQFQELMKLIGLQPPLNNQEMFWRVPSRLSVEALRKRIQYLQQDLSGTSIAMESVDELLESIEEVKDEEKNTSKPTSSKKKLKKQKLASSDLEKKKSVDVDISHIKNENPNNKENYTDGYKSAHEGTESAPVFPKRSHVNDSESSDEDLPLSRQVSNILSSKSVFSSSKNNSELSTYRNNTSKKRRLILNDEDSDDDTSMFNVPSQDLNLHLDTEVMEKSTHSIRRVNSDDDDDDNSQTLAKQRPKRIVETLIMALKNVKSAIEIGVKHPRRITVEPKKEIIAKHENGVRVSDLATQYNFTKSTICTILKNKEILKAADVA</sequence>
<gene>
    <name evidence="8" type="ORF">SK128_017324</name>
</gene>
<evidence type="ECO:0000256" key="5">
    <source>
        <dbReference type="SAM" id="MobiDB-lite"/>
    </source>
</evidence>
<keyword evidence="4" id="KW-0131">Cell cycle</keyword>
<dbReference type="SUPFAM" id="SSF46689">
    <property type="entry name" value="Homeodomain-like"/>
    <property type="match status" value="1"/>
</dbReference>
<keyword evidence="9" id="KW-1185">Reference proteome</keyword>
<feature type="compositionally biased region" description="Basic and acidic residues" evidence="5">
    <location>
        <begin position="980"/>
        <end position="991"/>
    </location>
</feature>
<dbReference type="GO" id="GO:0048511">
    <property type="term" value="P:rhythmic process"/>
    <property type="evidence" value="ECO:0007669"/>
    <property type="project" value="UniProtKB-KW"/>
</dbReference>
<feature type="domain" description="Timeless N-terminal" evidence="6">
    <location>
        <begin position="24"/>
        <end position="286"/>
    </location>
</feature>
<dbReference type="GO" id="GO:0003677">
    <property type="term" value="F:DNA binding"/>
    <property type="evidence" value="ECO:0007669"/>
    <property type="project" value="TreeGrafter"/>
</dbReference>
<evidence type="ECO:0008006" key="10">
    <source>
        <dbReference type="Google" id="ProtNLM"/>
    </source>
</evidence>
<feature type="region of interest" description="Disordered" evidence="5">
    <location>
        <begin position="1153"/>
        <end position="1241"/>
    </location>
</feature>
<dbReference type="PANTHER" id="PTHR22940:SF4">
    <property type="entry name" value="PROTEIN TIMELESS HOMOLOG"/>
    <property type="match status" value="1"/>
</dbReference>
<protein>
    <recommendedName>
        <fullName evidence="10">Protein timeless homolog</fullName>
    </recommendedName>
</protein>
<reference evidence="8 9" key="1">
    <citation type="submission" date="2023-11" db="EMBL/GenBank/DDBJ databases">
        <title>Halocaridina rubra genome assembly.</title>
        <authorList>
            <person name="Smith C."/>
        </authorList>
    </citation>
    <scope>NUCLEOTIDE SEQUENCE [LARGE SCALE GENOMIC DNA]</scope>
    <source>
        <strain evidence="8">EP-1</strain>
        <tissue evidence="8">Whole</tissue>
    </source>
</reference>
<comment type="caution">
    <text evidence="8">The sequence shown here is derived from an EMBL/GenBank/DDBJ whole genome shotgun (WGS) entry which is preliminary data.</text>
</comment>
<keyword evidence="3" id="KW-0539">Nucleus</keyword>
<name>A0AAN8WSV9_HALRR</name>
<evidence type="ECO:0000313" key="9">
    <source>
        <dbReference type="Proteomes" id="UP001381693"/>
    </source>
</evidence>
<proteinExistence type="inferred from homology"/>
<dbReference type="EMBL" id="JAXCGZ010015392">
    <property type="protein sequence ID" value="KAK7070397.1"/>
    <property type="molecule type" value="Genomic_DNA"/>
</dbReference>
<evidence type="ECO:0000256" key="1">
    <source>
        <dbReference type="ARBA" id="ARBA00004123"/>
    </source>
</evidence>
<dbReference type="Pfam" id="PF26019">
    <property type="entry name" value="HTH_TIMELESS"/>
    <property type="match status" value="2"/>
</dbReference>
<comment type="similarity">
    <text evidence="2">Belongs to the timeless family.</text>
</comment>
<dbReference type="Proteomes" id="UP001381693">
    <property type="component" value="Unassembled WGS sequence"/>
</dbReference>
<dbReference type="GO" id="GO:0006281">
    <property type="term" value="P:DNA repair"/>
    <property type="evidence" value="ECO:0007669"/>
    <property type="project" value="TreeGrafter"/>
</dbReference>
<evidence type="ECO:0000313" key="8">
    <source>
        <dbReference type="EMBL" id="KAK7070397.1"/>
    </source>
</evidence>
<organism evidence="8 9">
    <name type="scientific">Halocaridina rubra</name>
    <name type="common">Hawaiian red shrimp</name>
    <dbReference type="NCBI Taxonomy" id="373956"/>
    <lineage>
        <taxon>Eukaryota</taxon>
        <taxon>Metazoa</taxon>
        <taxon>Ecdysozoa</taxon>
        <taxon>Arthropoda</taxon>
        <taxon>Crustacea</taxon>
        <taxon>Multicrustacea</taxon>
        <taxon>Malacostraca</taxon>
        <taxon>Eumalacostraca</taxon>
        <taxon>Eucarida</taxon>
        <taxon>Decapoda</taxon>
        <taxon>Pleocyemata</taxon>
        <taxon>Caridea</taxon>
        <taxon>Atyoidea</taxon>
        <taxon>Atyidae</taxon>
        <taxon>Halocaridina</taxon>
    </lineage>
</organism>
<dbReference type="InterPro" id="IPR007725">
    <property type="entry name" value="TIMELESS_C"/>
</dbReference>
<dbReference type="PANTHER" id="PTHR22940">
    <property type="entry name" value="TIMEOUT/TIMELESS-2"/>
    <property type="match status" value="1"/>
</dbReference>
<evidence type="ECO:0000259" key="7">
    <source>
        <dbReference type="Pfam" id="PF05029"/>
    </source>
</evidence>
<feature type="region of interest" description="Disordered" evidence="5">
    <location>
        <begin position="950"/>
        <end position="1027"/>
    </location>
</feature>
<accession>A0AAN8WSV9</accession>
<evidence type="ECO:0000256" key="2">
    <source>
        <dbReference type="ARBA" id="ARBA00008174"/>
    </source>
</evidence>
<dbReference type="GO" id="GO:0031298">
    <property type="term" value="C:replication fork protection complex"/>
    <property type="evidence" value="ECO:0007669"/>
    <property type="project" value="TreeGrafter"/>
</dbReference>